<protein>
    <recommendedName>
        <fullName evidence="8">Probable membrane transporter protein</fullName>
    </recommendedName>
</protein>
<dbReference type="Proteomes" id="UP000634011">
    <property type="component" value="Unassembled WGS sequence"/>
</dbReference>
<evidence type="ECO:0000256" key="7">
    <source>
        <dbReference type="ARBA" id="ARBA00023136"/>
    </source>
</evidence>
<dbReference type="GO" id="GO:0005886">
    <property type="term" value="C:plasma membrane"/>
    <property type="evidence" value="ECO:0007669"/>
    <property type="project" value="UniProtKB-SubCell"/>
</dbReference>
<keyword evidence="6 8" id="KW-1133">Transmembrane helix</keyword>
<organism evidence="9 10">
    <name type="scientific">Undibacterium jejuense</name>
    <dbReference type="NCBI Taxonomy" id="1344949"/>
    <lineage>
        <taxon>Bacteria</taxon>
        <taxon>Pseudomonadati</taxon>
        <taxon>Pseudomonadota</taxon>
        <taxon>Betaproteobacteria</taxon>
        <taxon>Burkholderiales</taxon>
        <taxon>Oxalobacteraceae</taxon>
        <taxon>Undibacterium</taxon>
    </lineage>
</organism>
<feature type="transmembrane region" description="Helical" evidence="8">
    <location>
        <begin position="108"/>
        <end position="127"/>
    </location>
</feature>
<accession>A0A923KPA1</accession>
<dbReference type="RefSeq" id="WP_186912578.1">
    <property type="nucleotide sequence ID" value="NZ_JACOFV010000009.1"/>
</dbReference>
<dbReference type="AlphaFoldDB" id="A0A923KPA1"/>
<name>A0A923KPA1_9BURK</name>
<feature type="transmembrane region" description="Helical" evidence="8">
    <location>
        <begin position="78"/>
        <end position="96"/>
    </location>
</feature>
<feature type="transmembrane region" description="Helical" evidence="8">
    <location>
        <begin position="233"/>
        <end position="253"/>
    </location>
</feature>
<dbReference type="InterPro" id="IPR052017">
    <property type="entry name" value="TSUP"/>
</dbReference>
<evidence type="ECO:0000313" key="9">
    <source>
        <dbReference type="EMBL" id="MBC3862663.1"/>
    </source>
</evidence>
<feature type="transmembrane region" description="Helical" evidence="8">
    <location>
        <begin position="12"/>
        <end position="39"/>
    </location>
</feature>
<evidence type="ECO:0000256" key="3">
    <source>
        <dbReference type="ARBA" id="ARBA00022448"/>
    </source>
</evidence>
<sequence length="254" mass="26954">MLIPQSFIVYPLLTTMAFVAGTADAIAGGGGLITVPALLLAGASPFQALGTDKLQSAIGELSATWHFLRRGGLSLKPLLLPLLLTCTGALLGVLALRSFPLHALEKFIPWLLLGILIYYIFGMRSGLKADESSVPKRGVLPSLGAGIGFYNGFFGPGTGTLWSIALMKWMKLSIHQATMWTKPLNLAANCAALALFVMIGNINYQLAIVMGIGSFAGGKFGASLVLKVSAKRLRLVFVSLMGLSTAAMFIKYYV</sequence>
<evidence type="ECO:0000256" key="8">
    <source>
        <dbReference type="RuleBase" id="RU363041"/>
    </source>
</evidence>
<keyword evidence="4 8" id="KW-1003">Cell membrane</keyword>
<dbReference type="EMBL" id="JACOFV010000009">
    <property type="protein sequence ID" value="MBC3862663.1"/>
    <property type="molecule type" value="Genomic_DNA"/>
</dbReference>
<evidence type="ECO:0000256" key="6">
    <source>
        <dbReference type="ARBA" id="ARBA00022989"/>
    </source>
</evidence>
<keyword evidence="7 8" id="KW-0472">Membrane</keyword>
<dbReference type="InterPro" id="IPR002781">
    <property type="entry name" value="TM_pro_TauE-like"/>
</dbReference>
<keyword evidence="5 8" id="KW-0812">Transmembrane</keyword>
<feature type="transmembrane region" description="Helical" evidence="8">
    <location>
        <begin position="179"/>
        <end position="200"/>
    </location>
</feature>
<keyword evidence="3" id="KW-0813">Transport</keyword>
<proteinExistence type="inferred from homology"/>
<comment type="subcellular location">
    <subcellularLocation>
        <location evidence="1 8">Cell membrane</location>
        <topology evidence="1 8">Multi-pass membrane protein</topology>
    </subcellularLocation>
</comment>
<comment type="similarity">
    <text evidence="2 8">Belongs to the 4-toluene sulfonate uptake permease (TSUP) (TC 2.A.102) family.</text>
</comment>
<dbReference type="PANTHER" id="PTHR30269:SF0">
    <property type="entry name" value="MEMBRANE TRANSPORTER PROTEIN YFCA-RELATED"/>
    <property type="match status" value="1"/>
</dbReference>
<dbReference type="PANTHER" id="PTHR30269">
    <property type="entry name" value="TRANSMEMBRANE PROTEIN YFCA"/>
    <property type="match status" value="1"/>
</dbReference>
<feature type="transmembrane region" description="Helical" evidence="8">
    <location>
        <begin position="147"/>
        <end position="167"/>
    </location>
</feature>
<dbReference type="Pfam" id="PF01925">
    <property type="entry name" value="TauE"/>
    <property type="match status" value="1"/>
</dbReference>
<reference evidence="9" key="1">
    <citation type="submission" date="2020-08" db="EMBL/GenBank/DDBJ databases">
        <title>Novel species isolated from subtropical streams in China.</title>
        <authorList>
            <person name="Lu H."/>
        </authorList>
    </citation>
    <scope>NUCLEOTIDE SEQUENCE</scope>
    <source>
        <strain evidence="9">KACC 12607</strain>
    </source>
</reference>
<feature type="transmembrane region" description="Helical" evidence="8">
    <location>
        <begin position="206"/>
        <end position="226"/>
    </location>
</feature>
<evidence type="ECO:0000256" key="2">
    <source>
        <dbReference type="ARBA" id="ARBA00009142"/>
    </source>
</evidence>
<comment type="caution">
    <text evidence="9">The sequence shown here is derived from an EMBL/GenBank/DDBJ whole genome shotgun (WGS) entry which is preliminary data.</text>
</comment>
<evidence type="ECO:0000256" key="4">
    <source>
        <dbReference type="ARBA" id="ARBA00022475"/>
    </source>
</evidence>
<keyword evidence="10" id="KW-1185">Reference proteome</keyword>
<evidence type="ECO:0000256" key="1">
    <source>
        <dbReference type="ARBA" id="ARBA00004651"/>
    </source>
</evidence>
<evidence type="ECO:0000313" key="10">
    <source>
        <dbReference type="Proteomes" id="UP000634011"/>
    </source>
</evidence>
<evidence type="ECO:0000256" key="5">
    <source>
        <dbReference type="ARBA" id="ARBA00022692"/>
    </source>
</evidence>
<gene>
    <name evidence="9" type="ORF">H8K32_11170</name>
</gene>